<dbReference type="Proteomes" id="UP000007151">
    <property type="component" value="Unassembled WGS sequence"/>
</dbReference>
<sequence length="130" mass="13940">MIDVDMGIVPVAHHNYQLSGVSHGVERTITSVMRSAGGSLARRGEEHEARHVPEKEMDPEPAPVLEMVVVVAGGASGGGWWPVVAGGGDGRRGRGGARAPHSLLVDEHFLVESHWLRGELSRPRSLRGRT</sequence>
<organism evidence="2 3">
    <name type="scientific">Danaus plexippus plexippus</name>
    <dbReference type="NCBI Taxonomy" id="278856"/>
    <lineage>
        <taxon>Eukaryota</taxon>
        <taxon>Metazoa</taxon>
        <taxon>Ecdysozoa</taxon>
        <taxon>Arthropoda</taxon>
        <taxon>Hexapoda</taxon>
        <taxon>Insecta</taxon>
        <taxon>Pterygota</taxon>
        <taxon>Neoptera</taxon>
        <taxon>Endopterygota</taxon>
        <taxon>Lepidoptera</taxon>
        <taxon>Glossata</taxon>
        <taxon>Ditrysia</taxon>
        <taxon>Papilionoidea</taxon>
        <taxon>Nymphalidae</taxon>
        <taxon>Danainae</taxon>
        <taxon>Danaini</taxon>
        <taxon>Danaina</taxon>
        <taxon>Danaus</taxon>
        <taxon>Danaus</taxon>
    </lineage>
</organism>
<dbReference type="KEGG" id="dpl:KGM_202861"/>
<protein>
    <submittedName>
        <fullName evidence="2">Uncharacterized protein</fullName>
    </submittedName>
</protein>
<keyword evidence="3" id="KW-1185">Reference proteome</keyword>
<dbReference type="EMBL" id="AGBW02010785">
    <property type="protein sequence ID" value="OWR47772.1"/>
    <property type="molecule type" value="Genomic_DNA"/>
</dbReference>
<dbReference type="AlphaFoldDB" id="A0A212F213"/>
<gene>
    <name evidence="2" type="ORF">KGM_202861</name>
</gene>
<reference evidence="2 3" key="1">
    <citation type="journal article" date="2011" name="Cell">
        <title>The monarch butterfly genome yields insights into long-distance migration.</title>
        <authorList>
            <person name="Zhan S."/>
            <person name="Merlin C."/>
            <person name="Boore J.L."/>
            <person name="Reppert S.M."/>
        </authorList>
    </citation>
    <scope>NUCLEOTIDE SEQUENCE [LARGE SCALE GENOMIC DNA]</scope>
    <source>
        <strain evidence="2">F-2</strain>
    </source>
</reference>
<feature type="region of interest" description="Disordered" evidence="1">
    <location>
        <begin position="35"/>
        <end position="61"/>
    </location>
</feature>
<proteinExistence type="predicted"/>
<evidence type="ECO:0000313" key="2">
    <source>
        <dbReference type="EMBL" id="OWR47772.1"/>
    </source>
</evidence>
<accession>A0A212F213</accession>
<evidence type="ECO:0000256" key="1">
    <source>
        <dbReference type="SAM" id="MobiDB-lite"/>
    </source>
</evidence>
<feature type="compositionally biased region" description="Basic and acidic residues" evidence="1">
    <location>
        <begin position="42"/>
        <end position="58"/>
    </location>
</feature>
<dbReference type="InParanoid" id="A0A212F213"/>
<name>A0A212F213_DANPL</name>
<comment type="caution">
    <text evidence="2">The sequence shown here is derived from an EMBL/GenBank/DDBJ whole genome shotgun (WGS) entry which is preliminary data.</text>
</comment>
<evidence type="ECO:0000313" key="3">
    <source>
        <dbReference type="Proteomes" id="UP000007151"/>
    </source>
</evidence>